<evidence type="ECO:0008006" key="3">
    <source>
        <dbReference type="Google" id="ProtNLM"/>
    </source>
</evidence>
<organism evidence="1 2">
    <name type="scientific">Tritrichomonas musculus</name>
    <dbReference type="NCBI Taxonomy" id="1915356"/>
    <lineage>
        <taxon>Eukaryota</taxon>
        <taxon>Metamonada</taxon>
        <taxon>Parabasalia</taxon>
        <taxon>Tritrichomonadida</taxon>
        <taxon>Tritrichomonadidae</taxon>
        <taxon>Tritrichomonas</taxon>
    </lineage>
</organism>
<reference evidence="1 2" key="1">
    <citation type="submission" date="2024-04" db="EMBL/GenBank/DDBJ databases">
        <title>Tritrichomonas musculus Genome.</title>
        <authorList>
            <person name="Alves-Ferreira E."/>
            <person name="Grigg M."/>
            <person name="Lorenzi H."/>
            <person name="Galac M."/>
        </authorList>
    </citation>
    <scope>NUCLEOTIDE SEQUENCE [LARGE SCALE GENOMIC DNA]</scope>
    <source>
        <strain evidence="1 2">EAF2021</strain>
    </source>
</reference>
<accession>A0ABR2JDA7</accession>
<dbReference type="Proteomes" id="UP001470230">
    <property type="component" value="Unassembled WGS sequence"/>
</dbReference>
<dbReference type="EMBL" id="JAPFFF010000012">
    <property type="protein sequence ID" value="KAK8875930.1"/>
    <property type="molecule type" value="Genomic_DNA"/>
</dbReference>
<evidence type="ECO:0000313" key="1">
    <source>
        <dbReference type="EMBL" id="KAK8875930.1"/>
    </source>
</evidence>
<protein>
    <recommendedName>
        <fullName evidence="3">Initiator binding domain-containing protein</fullName>
    </recommendedName>
</protein>
<comment type="caution">
    <text evidence="1">The sequence shown here is derived from an EMBL/GenBank/DDBJ whole genome shotgun (WGS) entry which is preliminary data.</text>
</comment>
<sequence>MGDSVEINDDIFLNYEADNNDSFNDDPSTIFGLCDPGCSNLTSEDYDPVCSDSFFNENTNDESAISQKIEFNIEQSGDDPPAHEANPLYSVNININSLTPRSSNLPSTCNPTLFKCQPNFLQMNYNSSSPVPNNQFYLYHSASNVQFPMNSSCFGLHCSSVRNTYEAYATMQYNYELKKFIGYLNYKISGDRNIRFKKEKLHCLYNIFANHLGLKPLNRDDKRNKNHVFSKLFSHKDKVIECIEKKPEIFLAPALLAE</sequence>
<keyword evidence="2" id="KW-1185">Reference proteome</keyword>
<name>A0ABR2JDA7_9EUKA</name>
<proteinExistence type="predicted"/>
<gene>
    <name evidence="1" type="ORF">M9Y10_006108</name>
</gene>
<evidence type="ECO:0000313" key="2">
    <source>
        <dbReference type="Proteomes" id="UP001470230"/>
    </source>
</evidence>